<sequence>MHRLQKRLLLSAAVLVLAGCPAPPDNQMWKRSGADQETINTEMANCGYPQNIGAHIISRNDEILRFQCMQGKGFAFGSEGNLCQWMEDYPACVAKKQGHPVSLAQLGGLPFNEDRGFHPAPANSGLTEYDFVTWRKKGASQDFSHIIENKRLALPVMYQCGYPQPLGSREQSPTISAAAKTQQCMQEHGFEPISKDKMLVCWNYPQLPACHPSFRPV</sequence>
<feature type="signal peptide" evidence="1">
    <location>
        <begin position="1"/>
        <end position="18"/>
    </location>
</feature>
<feature type="chain" id="PRO_5041456094" description="Lipoprotein" evidence="1">
    <location>
        <begin position="19"/>
        <end position="217"/>
    </location>
</feature>
<accession>A0AA41BYI5</accession>
<evidence type="ECO:0000313" key="3">
    <source>
        <dbReference type="Proteomes" id="UP000705283"/>
    </source>
</evidence>
<protein>
    <recommendedName>
        <fullName evidence="4">Lipoprotein</fullName>
    </recommendedName>
</protein>
<dbReference type="Proteomes" id="UP000705283">
    <property type="component" value="Unassembled WGS sequence"/>
</dbReference>
<reference evidence="2" key="2">
    <citation type="submission" date="2022-09" db="EMBL/GenBank/DDBJ databases">
        <title>Rouxiella aceris sp. nov., isolated from tree sap and emended description of the genus Rhouxiella.</title>
        <authorList>
            <person name="Kim I.S."/>
        </authorList>
    </citation>
    <scope>NUCLEOTIDE SEQUENCE</scope>
    <source>
        <strain evidence="2">SAP-2</strain>
    </source>
</reference>
<proteinExistence type="predicted"/>
<comment type="caution">
    <text evidence="2">The sequence shown here is derived from an EMBL/GenBank/DDBJ whole genome shotgun (WGS) entry which is preliminary data.</text>
</comment>
<dbReference type="AlphaFoldDB" id="A0AA41BYI5"/>
<gene>
    <name evidence="2" type="ORF">ITX54_21275</name>
</gene>
<dbReference type="PROSITE" id="PS51257">
    <property type="entry name" value="PROKAR_LIPOPROTEIN"/>
    <property type="match status" value="1"/>
</dbReference>
<dbReference type="EMBL" id="JADMKS010000010">
    <property type="protein sequence ID" value="MBF6639196.1"/>
    <property type="molecule type" value="Genomic_DNA"/>
</dbReference>
<evidence type="ECO:0000313" key="2">
    <source>
        <dbReference type="EMBL" id="MBF6639196.1"/>
    </source>
</evidence>
<evidence type="ECO:0008006" key="4">
    <source>
        <dbReference type="Google" id="ProtNLM"/>
    </source>
</evidence>
<keyword evidence="1" id="KW-0732">Signal</keyword>
<name>A0AA41BYI5_9GAMM</name>
<organism evidence="2 3">
    <name type="scientific">Rouxiella silvae</name>
    <dbReference type="NCBI Taxonomy" id="1646373"/>
    <lineage>
        <taxon>Bacteria</taxon>
        <taxon>Pseudomonadati</taxon>
        <taxon>Pseudomonadota</taxon>
        <taxon>Gammaproteobacteria</taxon>
        <taxon>Enterobacterales</taxon>
        <taxon>Yersiniaceae</taxon>
        <taxon>Rouxiella</taxon>
    </lineage>
</organism>
<dbReference type="RefSeq" id="WP_194978751.1">
    <property type="nucleotide sequence ID" value="NZ_JADMKS010000010.1"/>
</dbReference>
<reference evidence="2" key="1">
    <citation type="submission" date="2020-11" db="EMBL/GenBank/DDBJ databases">
        <authorList>
            <person name="Lee S.D."/>
        </authorList>
    </citation>
    <scope>NUCLEOTIDE SEQUENCE</scope>
    <source>
        <strain evidence="2">SAP-2</strain>
    </source>
</reference>
<evidence type="ECO:0000256" key="1">
    <source>
        <dbReference type="SAM" id="SignalP"/>
    </source>
</evidence>